<feature type="domain" description="Transposase DDE" evidence="2">
    <location>
        <begin position="14"/>
        <end position="418"/>
    </location>
</feature>
<comment type="caution">
    <text evidence="3">The sequence shown here is derived from an EMBL/GenBank/DDBJ whole genome shotgun (WGS) entry which is preliminary data.</text>
</comment>
<accession>A0A7V0MZ66</accession>
<dbReference type="InterPro" id="IPR025668">
    <property type="entry name" value="Tnp_DDE_dom"/>
</dbReference>
<dbReference type="Pfam" id="PF13701">
    <property type="entry name" value="DDE_Tnp_1_4"/>
    <property type="match status" value="1"/>
</dbReference>
<evidence type="ECO:0000313" key="3">
    <source>
        <dbReference type="EMBL" id="HDN84794.1"/>
    </source>
</evidence>
<evidence type="ECO:0000259" key="2">
    <source>
        <dbReference type="Pfam" id="PF13701"/>
    </source>
</evidence>
<proteinExistence type="predicted"/>
<gene>
    <name evidence="3" type="ORF">ENG47_03445</name>
</gene>
<protein>
    <submittedName>
        <fullName evidence="3">IS1380 family transposase</fullName>
    </submittedName>
</protein>
<name>A0A7V0MZ66_UNCAE</name>
<reference evidence="3" key="1">
    <citation type="journal article" date="2020" name="mSystems">
        <title>Genome- and Community-Level Interaction Insights into Carbon Utilization and Element Cycling Functions of Hydrothermarchaeota in Hydrothermal Sediment.</title>
        <authorList>
            <person name="Zhou Z."/>
            <person name="Liu Y."/>
            <person name="Xu W."/>
            <person name="Pan J."/>
            <person name="Luo Z.H."/>
            <person name="Li M."/>
        </authorList>
    </citation>
    <scope>NUCLEOTIDE SEQUENCE [LARGE SCALE GENOMIC DNA]</scope>
    <source>
        <strain evidence="3">HyVt-219</strain>
    </source>
</reference>
<feature type="transmembrane region" description="Helical" evidence="1">
    <location>
        <begin position="355"/>
        <end position="380"/>
    </location>
</feature>
<keyword evidence="1" id="KW-0472">Membrane</keyword>
<dbReference type="Proteomes" id="UP000885660">
    <property type="component" value="Unassembled WGS sequence"/>
</dbReference>
<dbReference type="NCBIfam" id="NF033539">
    <property type="entry name" value="transpos_IS1380"/>
    <property type="match status" value="1"/>
</dbReference>
<keyword evidence="1" id="KW-0812">Transmembrane</keyword>
<sequence>MLSSNKINRKIPFVKVEKEKGMITSHGGLHLVGKFAEKVGLFDALDNHIEVKERDSGYSPSEALMSLVYVFLSGGDALDDIEVIRRDDALRLLLGYERFPHPTTLGRHLRRYSLGHIRQVEKAIKEVRDNVFRDRFFKKITLDFDSSVWRGYGDKDGLRYSYKGVKGYNPLFCFVGETEECLHMRLRSGNAYSSDGAVSFLREVLGKVKAGVIRVRADSAFYRKDFVGECERKGILFTITADLTASLLERIKSLPSDGWEKVGDDEIAELYYRPTGWEKEYRCIVKRVKRKKGEQADLFEGNYRYYVVITNMFRGSAFLILSSHFKRCTMEKMVGELKSGLGLEPLPLREFFANWMFLLMGILAFNILIWLRLFYLPSIYRKHMTKRMRYHLINIPGRVVQNSKGLSLYLMEEHAAIFQQIYHIITDT</sequence>
<evidence type="ECO:0000256" key="1">
    <source>
        <dbReference type="SAM" id="Phobius"/>
    </source>
</evidence>
<dbReference type="AlphaFoldDB" id="A0A7V0MZ66"/>
<keyword evidence="1" id="KW-1133">Transmembrane helix</keyword>
<dbReference type="EMBL" id="DRBC01000203">
    <property type="protein sequence ID" value="HDN84794.1"/>
    <property type="molecule type" value="Genomic_DNA"/>
</dbReference>
<dbReference type="InterPro" id="IPR047960">
    <property type="entry name" value="Transpos_IS1380"/>
</dbReference>
<organism evidence="3">
    <name type="scientific">Aerophobetes bacterium</name>
    <dbReference type="NCBI Taxonomy" id="2030807"/>
    <lineage>
        <taxon>Bacteria</taxon>
        <taxon>Candidatus Aerophobota</taxon>
    </lineage>
</organism>